<sequence length="143" mass="16128">MTQGQHPVERMDYHLDGITEAELLVLKTHLLIEKALFTAVQRRLPNPYFLQKAKPGFAQLLSLAKAFFYKEGQEEIWEAIQALNAIRNRLAHELEPGDMKSELRKMSCVTHLPDDFSLEHPSALSVLNHVAGFLIGFASSLST</sequence>
<name>A0A7C3KBS9_9CYAN</name>
<proteinExistence type="predicted"/>
<evidence type="ECO:0000313" key="1">
    <source>
        <dbReference type="EMBL" id="HFM96483.1"/>
    </source>
</evidence>
<dbReference type="AlphaFoldDB" id="A0A7C3KBS9"/>
<dbReference type="EMBL" id="DSRU01000025">
    <property type="protein sequence ID" value="HFM96483.1"/>
    <property type="molecule type" value="Genomic_DNA"/>
</dbReference>
<comment type="caution">
    <text evidence="1">The sequence shown here is derived from an EMBL/GenBank/DDBJ whole genome shotgun (WGS) entry which is preliminary data.</text>
</comment>
<gene>
    <name evidence="1" type="ORF">ENR64_01705</name>
</gene>
<accession>A0A7C3KBS9</accession>
<organism evidence="1">
    <name type="scientific">Oscillatoriales cyanobacterium SpSt-418</name>
    <dbReference type="NCBI Taxonomy" id="2282169"/>
    <lineage>
        <taxon>Bacteria</taxon>
        <taxon>Bacillati</taxon>
        <taxon>Cyanobacteriota</taxon>
        <taxon>Cyanophyceae</taxon>
        <taxon>Oscillatoriophycideae</taxon>
        <taxon>Oscillatoriales</taxon>
    </lineage>
</organism>
<protein>
    <submittedName>
        <fullName evidence="1">Uncharacterized protein</fullName>
    </submittedName>
</protein>
<reference evidence="1" key="1">
    <citation type="journal article" date="2020" name="mSystems">
        <title>Genome- and Community-Level Interaction Insights into Carbon Utilization and Element Cycling Functions of Hydrothermarchaeota in Hydrothermal Sediment.</title>
        <authorList>
            <person name="Zhou Z."/>
            <person name="Liu Y."/>
            <person name="Xu W."/>
            <person name="Pan J."/>
            <person name="Luo Z.H."/>
            <person name="Li M."/>
        </authorList>
    </citation>
    <scope>NUCLEOTIDE SEQUENCE [LARGE SCALE GENOMIC DNA]</scope>
    <source>
        <strain evidence="1">SpSt-418</strain>
    </source>
</reference>